<keyword evidence="2" id="KW-0349">Heme</keyword>
<dbReference type="PANTHER" id="PTHR46696:SF1">
    <property type="entry name" value="CYTOCHROME P450 YJIB-RELATED"/>
    <property type="match status" value="1"/>
</dbReference>
<dbReference type="Gene3D" id="1.10.630.10">
    <property type="entry name" value="Cytochrome P450"/>
    <property type="match status" value="1"/>
</dbReference>
<dbReference type="InterPro" id="IPR002397">
    <property type="entry name" value="Cyt_P450_B"/>
</dbReference>
<evidence type="ECO:0000256" key="1">
    <source>
        <dbReference type="ARBA" id="ARBA00010617"/>
    </source>
</evidence>
<dbReference type="Proteomes" id="UP000629365">
    <property type="component" value="Unassembled WGS sequence"/>
</dbReference>
<proteinExistence type="inferred from homology"/>
<dbReference type="RefSeq" id="WP_188435114.1">
    <property type="nucleotide sequence ID" value="NZ_BMCM01000001.1"/>
</dbReference>
<keyword evidence="2" id="KW-0503">Monooxygenase</keyword>
<dbReference type="InterPro" id="IPR036396">
    <property type="entry name" value="Cyt_P450_sf"/>
</dbReference>
<dbReference type="PROSITE" id="PS00086">
    <property type="entry name" value="CYTOCHROME_P450"/>
    <property type="match status" value="1"/>
</dbReference>
<evidence type="ECO:0000313" key="4">
    <source>
        <dbReference type="Proteomes" id="UP000629365"/>
    </source>
</evidence>
<keyword evidence="4" id="KW-1185">Reference proteome</keyword>
<dbReference type="InterPro" id="IPR017972">
    <property type="entry name" value="Cyt_P450_CS"/>
</dbReference>
<comment type="similarity">
    <text evidence="1 2">Belongs to the cytochrome P450 family.</text>
</comment>
<accession>A0ABQ1RFW0</accession>
<dbReference type="PANTHER" id="PTHR46696">
    <property type="entry name" value="P450, PUTATIVE (EUROFUNG)-RELATED"/>
    <property type="match status" value="1"/>
</dbReference>
<keyword evidence="2" id="KW-0479">Metal-binding</keyword>
<keyword evidence="2" id="KW-0560">Oxidoreductase</keyword>
<keyword evidence="2" id="KW-0408">Iron</keyword>
<gene>
    <name evidence="3" type="ORF">GCM10007269_06200</name>
</gene>
<comment type="caution">
    <text evidence="3">The sequence shown here is derived from an EMBL/GenBank/DDBJ whole genome shotgun (WGS) entry which is preliminary data.</text>
</comment>
<organism evidence="3 4">
    <name type="scientific">Microbacterium murale</name>
    <dbReference type="NCBI Taxonomy" id="1081040"/>
    <lineage>
        <taxon>Bacteria</taxon>
        <taxon>Bacillati</taxon>
        <taxon>Actinomycetota</taxon>
        <taxon>Actinomycetes</taxon>
        <taxon>Micrococcales</taxon>
        <taxon>Microbacteriaceae</taxon>
        <taxon>Microbacterium</taxon>
    </lineage>
</organism>
<protein>
    <submittedName>
        <fullName evidence="3">Cytochrome P450</fullName>
    </submittedName>
</protein>
<dbReference type="EMBL" id="BMCM01000001">
    <property type="protein sequence ID" value="GGD65703.1"/>
    <property type="molecule type" value="Genomic_DNA"/>
</dbReference>
<dbReference type="SUPFAM" id="SSF48264">
    <property type="entry name" value="Cytochrome P450"/>
    <property type="match status" value="1"/>
</dbReference>
<evidence type="ECO:0000313" key="3">
    <source>
        <dbReference type="EMBL" id="GGD65703.1"/>
    </source>
</evidence>
<dbReference type="InterPro" id="IPR001128">
    <property type="entry name" value="Cyt_P450"/>
</dbReference>
<evidence type="ECO:0000256" key="2">
    <source>
        <dbReference type="RuleBase" id="RU000461"/>
    </source>
</evidence>
<sequence>MTTRTGVRPVTVDDLDLFSDDVLRSTQAVQDELRELAPVVYLPACELWAITRYDDIRSILNDPAIFSSQKVAFNDRMNDIMVGTTIATDPPDHKQLRDALMENLTPRALRGLKAEMEAKGAAHVRGLAGRGAFDGHSDFARDFVLSVVVDMIGVQGEERDLLLVWAEAALNAQGPLNERGRAGLPVAGGMFAWTRGRLTAEDLREGSLGRGIFAAADRGEIPYENRSILIEQIVVAGMETTIAALGNATILLGRNPEQYRMLREDATLIASAFAEVLRTMAPLPVIGRFVKDAVEVGGTVIPAGAQVALLLSAGNHDPRHYKDPQMFDITRNPTDHLSFGYGTHGCAGQGLARMESHALIAALVSQIKSFAVDEVTPRLNNIGRPYERIAIVDVVADS</sequence>
<dbReference type="Pfam" id="PF00067">
    <property type="entry name" value="p450"/>
    <property type="match status" value="1"/>
</dbReference>
<reference evidence="4" key="1">
    <citation type="journal article" date="2019" name="Int. J. Syst. Evol. Microbiol.">
        <title>The Global Catalogue of Microorganisms (GCM) 10K type strain sequencing project: providing services to taxonomists for standard genome sequencing and annotation.</title>
        <authorList>
            <consortium name="The Broad Institute Genomics Platform"/>
            <consortium name="The Broad Institute Genome Sequencing Center for Infectious Disease"/>
            <person name="Wu L."/>
            <person name="Ma J."/>
        </authorList>
    </citation>
    <scope>NUCLEOTIDE SEQUENCE [LARGE SCALE GENOMIC DNA]</scope>
    <source>
        <strain evidence="4">CCM 7640</strain>
    </source>
</reference>
<dbReference type="PRINTS" id="PR00359">
    <property type="entry name" value="BP450"/>
</dbReference>
<name>A0ABQ1RFW0_9MICO</name>